<keyword evidence="9" id="KW-0961">Cell wall biogenesis/degradation</keyword>
<comment type="caution">
    <text evidence="13">The sequence shown here is derived from an EMBL/GenBank/DDBJ whole genome shotgun (WGS) entry which is preliminary data.</text>
</comment>
<dbReference type="Proteomes" id="UP000032279">
    <property type="component" value="Unassembled WGS sequence"/>
</dbReference>
<dbReference type="GO" id="GO:0071972">
    <property type="term" value="F:peptidoglycan L,D-transpeptidase activity"/>
    <property type="evidence" value="ECO:0007669"/>
    <property type="project" value="TreeGrafter"/>
</dbReference>
<dbReference type="GO" id="GO:0008658">
    <property type="term" value="F:penicillin binding"/>
    <property type="evidence" value="ECO:0007669"/>
    <property type="project" value="InterPro"/>
</dbReference>
<evidence type="ECO:0000259" key="11">
    <source>
        <dbReference type="Pfam" id="PF00905"/>
    </source>
</evidence>
<dbReference type="EC" id="2.4.1.129" evidence="13"/>
<evidence type="ECO:0000256" key="2">
    <source>
        <dbReference type="ARBA" id="ARBA00007171"/>
    </source>
</evidence>
<dbReference type="Gene3D" id="3.40.710.10">
    <property type="entry name" value="DD-peptidase/beta-lactamase superfamily"/>
    <property type="match status" value="1"/>
</dbReference>
<dbReference type="Gene3D" id="3.90.1310.10">
    <property type="entry name" value="Penicillin-binding protein 2a (Domain 2)"/>
    <property type="match status" value="1"/>
</dbReference>
<name>A0A0D0YY44_9LACO</name>
<keyword evidence="13" id="KW-0808">Transferase</keyword>
<proteinExistence type="inferred from homology"/>
<evidence type="ECO:0000259" key="12">
    <source>
        <dbReference type="Pfam" id="PF03717"/>
    </source>
</evidence>
<evidence type="ECO:0000256" key="8">
    <source>
        <dbReference type="ARBA" id="ARBA00023136"/>
    </source>
</evidence>
<dbReference type="InterPro" id="IPR005311">
    <property type="entry name" value="PBP_dimer"/>
</dbReference>
<accession>A0A0D0YY44</accession>
<dbReference type="GO" id="GO:0051301">
    <property type="term" value="P:cell division"/>
    <property type="evidence" value="ECO:0007669"/>
    <property type="project" value="UniProtKB-KW"/>
</dbReference>
<dbReference type="GO" id="GO:0005886">
    <property type="term" value="C:plasma membrane"/>
    <property type="evidence" value="ECO:0007669"/>
    <property type="project" value="UniProtKB-SubCell"/>
</dbReference>
<evidence type="ECO:0000313" key="14">
    <source>
        <dbReference type="Proteomes" id="UP000032279"/>
    </source>
</evidence>
<keyword evidence="13" id="KW-0131">Cell cycle</keyword>
<keyword evidence="4 10" id="KW-0812">Transmembrane</keyword>
<evidence type="ECO:0000256" key="4">
    <source>
        <dbReference type="ARBA" id="ARBA00022692"/>
    </source>
</evidence>
<evidence type="ECO:0000256" key="10">
    <source>
        <dbReference type="SAM" id="Phobius"/>
    </source>
</evidence>
<keyword evidence="13" id="KW-0132">Cell division</keyword>
<keyword evidence="8 10" id="KW-0472">Membrane</keyword>
<dbReference type="InterPro" id="IPR050515">
    <property type="entry name" value="Beta-lactam/transpept"/>
</dbReference>
<dbReference type="InterPro" id="IPR001460">
    <property type="entry name" value="PCN-bd_Tpept"/>
</dbReference>
<evidence type="ECO:0000256" key="9">
    <source>
        <dbReference type="ARBA" id="ARBA00023316"/>
    </source>
</evidence>
<dbReference type="OrthoDB" id="9770103at2"/>
<keyword evidence="3" id="KW-1003">Cell membrane</keyword>
<dbReference type="GO" id="GO:0009252">
    <property type="term" value="P:peptidoglycan biosynthetic process"/>
    <property type="evidence" value="ECO:0007669"/>
    <property type="project" value="UniProtKB-KW"/>
</dbReference>
<dbReference type="Gene3D" id="1.10.10.1230">
    <property type="entry name" value="Penicillin-binding protein, N-terminal non-catalytic domain, head sub-domain"/>
    <property type="match status" value="1"/>
</dbReference>
<dbReference type="SUPFAM" id="SSF56601">
    <property type="entry name" value="beta-lactamase/transpeptidase-like"/>
    <property type="match status" value="1"/>
</dbReference>
<evidence type="ECO:0000256" key="7">
    <source>
        <dbReference type="ARBA" id="ARBA00022989"/>
    </source>
</evidence>
<evidence type="ECO:0000256" key="3">
    <source>
        <dbReference type="ARBA" id="ARBA00022475"/>
    </source>
</evidence>
<dbReference type="InterPro" id="IPR012338">
    <property type="entry name" value="Beta-lactam/transpept-like"/>
</dbReference>
<dbReference type="InterPro" id="IPR036138">
    <property type="entry name" value="PBP_dimer_sf"/>
</dbReference>
<evidence type="ECO:0000256" key="5">
    <source>
        <dbReference type="ARBA" id="ARBA00022960"/>
    </source>
</evidence>
<comment type="similarity">
    <text evidence="2">Belongs to the transpeptidase family.</text>
</comment>
<gene>
    <name evidence="13" type="primary">ftsI</name>
    <name evidence="13" type="ORF">WDC_0311</name>
</gene>
<feature type="domain" description="Penicillin-binding protein transpeptidase" evidence="11">
    <location>
        <begin position="352"/>
        <end position="673"/>
    </location>
</feature>
<dbReference type="PATRIC" id="fig|1335616.4.peg.311"/>
<evidence type="ECO:0000313" key="13">
    <source>
        <dbReference type="EMBL" id="KIS04109.1"/>
    </source>
</evidence>
<keyword evidence="7 10" id="KW-1133">Transmembrane helix</keyword>
<organism evidence="13 14">
    <name type="scientific">Paucilactobacillus wasatchensis</name>
    <dbReference type="NCBI Taxonomy" id="1335616"/>
    <lineage>
        <taxon>Bacteria</taxon>
        <taxon>Bacillati</taxon>
        <taxon>Bacillota</taxon>
        <taxon>Bacilli</taxon>
        <taxon>Lactobacillales</taxon>
        <taxon>Lactobacillaceae</taxon>
        <taxon>Paucilactobacillus</taxon>
    </lineage>
</organism>
<evidence type="ECO:0000256" key="6">
    <source>
        <dbReference type="ARBA" id="ARBA00022984"/>
    </source>
</evidence>
<comment type="subcellular location">
    <subcellularLocation>
        <location evidence="1">Cell membrane</location>
        <topology evidence="1">Single-pass membrane protein</topology>
    </subcellularLocation>
</comment>
<dbReference type="RefSeq" id="WP_044010042.1">
    <property type="nucleotide sequence ID" value="NZ_AWTT01000004.1"/>
</dbReference>
<keyword evidence="14" id="KW-1185">Reference proteome</keyword>
<evidence type="ECO:0000256" key="1">
    <source>
        <dbReference type="ARBA" id="ARBA00004162"/>
    </source>
</evidence>
<dbReference type="GO" id="GO:0016757">
    <property type="term" value="F:glycosyltransferase activity"/>
    <property type="evidence" value="ECO:0007669"/>
    <property type="project" value="UniProtKB-KW"/>
</dbReference>
<protein>
    <submittedName>
        <fullName evidence="13">Cell division protein, Peptidoglycan synthetase</fullName>
        <ecNumber evidence="13">2.4.1.129</ecNumber>
    </submittedName>
</protein>
<keyword evidence="6" id="KW-0573">Peptidoglycan synthesis</keyword>
<dbReference type="PANTHER" id="PTHR30627">
    <property type="entry name" value="PEPTIDOGLYCAN D,D-TRANSPEPTIDASE"/>
    <property type="match status" value="1"/>
</dbReference>
<dbReference type="Pfam" id="PF00905">
    <property type="entry name" value="Transpeptidase"/>
    <property type="match status" value="1"/>
</dbReference>
<keyword evidence="5" id="KW-0133">Cell shape</keyword>
<sequence>MKFSTRIKNIFKPRNKEKAVQSEIPFRLNFLLWTVAILSLILAARLFYLQVLNGDTYKAEVNRSDTTTETNSVQRGMIYDSTGKVLVGNQAHQAVTYTKDSSATTTDIYKTAKTLGKYLTVSTTKLTKREQKDYFLADTSNLKKIIKKIRGSAKLTDSEKYDKAIAYLGKHPSAYKLSASQKNKAMIYATMSGAYSLSTTYIKETGVTSKEIAEVGEHLNEMSGVKVGTSWTRNYPSGKAIQSLTGTVSTQATGLPSDEVNTLLSEGYSRNDSVGQSYLEKEYESTLAGSKSQTEVSSSSSNQITDAVTKYAGKKGDNLVLTLNAKFQKQVQKIVKDDYSNSGEISNSTGSYAVVMNPNTGAIYAMGGVDRDINTGKITSDQIGSINHPIVMGSVVKGATVMGALMDGVITPSNNTLNDQPIKVAGTASKSSWWNRTGSVPITAAEALEVSSNSYMMQLAMKEAGTTYVSGASLNMPTSIFSKLRGYFNQFGLGVKTGIDLPGESSGYTGPTNVLGKALDLAYGNYDSYTVMQLAQYASTIANGGYRMKPYIVKQVRESNKDGSLGKVESTTQPTILNTINATKAQWKVVRSGMNMVVHGTSAYKTGSQLTSLSPSVSAKTGTAETFQGTTSTLTHSLIMFGPSSDPQVVIAVAVPGASVSSSAVSLTMGKQIYKAYWKTVQSSSGYN</sequence>
<reference evidence="13 14" key="1">
    <citation type="submission" date="2013-08" db="EMBL/GenBank/DDBJ databases">
        <title>Lactobacillus wasatchii sp. WDC04, a late gas producing bacteria isolated from aged chedder cheese.</title>
        <authorList>
            <person name="Oberg C.J."/>
            <person name="Culumber M."/>
            <person name="McMahon D.J."/>
            <person name="Broadbent J.R."/>
            <person name="Oberg T.S."/>
            <person name="Ortaki F."/>
        </authorList>
    </citation>
    <scope>NUCLEOTIDE SEQUENCE [LARGE SCALE GENOMIC DNA]</scope>
    <source>
        <strain evidence="13 14">WDC04</strain>
    </source>
</reference>
<feature type="transmembrane region" description="Helical" evidence="10">
    <location>
        <begin position="28"/>
        <end position="48"/>
    </location>
</feature>
<keyword evidence="13" id="KW-0328">Glycosyltransferase</keyword>
<dbReference type="AlphaFoldDB" id="A0A0D0YY44"/>
<dbReference type="Pfam" id="PF03717">
    <property type="entry name" value="PBP_dimer"/>
    <property type="match status" value="1"/>
</dbReference>
<dbReference type="STRING" id="1335616.WDC_0311"/>
<dbReference type="SUPFAM" id="SSF56519">
    <property type="entry name" value="Penicillin binding protein dimerisation domain"/>
    <property type="match status" value="1"/>
</dbReference>
<dbReference type="EMBL" id="AWTT01000004">
    <property type="protein sequence ID" value="KIS04109.1"/>
    <property type="molecule type" value="Genomic_DNA"/>
</dbReference>
<dbReference type="GO" id="GO:0071555">
    <property type="term" value="P:cell wall organization"/>
    <property type="evidence" value="ECO:0007669"/>
    <property type="project" value="UniProtKB-KW"/>
</dbReference>
<feature type="domain" description="Penicillin-binding protein dimerisation" evidence="12">
    <location>
        <begin position="72"/>
        <end position="306"/>
    </location>
</feature>
<dbReference type="PANTHER" id="PTHR30627:SF2">
    <property type="entry name" value="PEPTIDOGLYCAN D,D-TRANSPEPTIDASE MRDA"/>
    <property type="match status" value="1"/>
</dbReference>
<dbReference type="GO" id="GO:0008360">
    <property type="term" value="P:regulation of cell shape"/>
    <property type="evidence" value="ECO:0007669"/>
    <property type="project" value="UniProtKB-KW"/>
</dbReference>